<evidence type="ECO:0000256" key="2">
    <source>
        <dbReference type="ARBA" id="ARBA00029447"/>
    </source>
</evidence>
<dbReference type="InterPro" id="IPR004089">
    <property type="entry name" value="MCPsignal_dom"/>
</dbReference>
<dbReference type="GO" id="GO:0005886">
    <property type="term" value="C:plasma membrane"/>
    <property type="evidence" value="ECO:0007669"/>
    <property type="project" value="TreeGrafter"/>
</dbReference>
<dbReference type="KEGG" id="cke:B5M06_05180"/>
<dbReference type="OrthoDB" id="9763018at2"/>
<dbReference type="PANTHER" id="PTHR43531:SF14">
    <property type="entry name" value="METHYL-ACCEPTING CHEMOTAXIS PROTEIN I-RELATED"/>
    <property type="match status" value="1"/>
</dbReference>
<sequence>MAASFLGKRQKRSVAQAECSCSFSMCIKKLRCQCLLVGAHSCCCKGLAFTRIWRSLHAANTGDSWPPGLPRISCRYRLIRSARVVMGWTSSMQTAGPVPGRGGWQSWSLRSRFFLAAALALCVTVLMVVLLLQSALTSADQQERVQRYELPAQLQSVAARVQAQLNLATRLQTTDKAEIGRMCEQLNRFLERLHTAFRDVRTSVNAIHANAGSIARGNQDLAQRTETEVAALEHSASSMEELATSVQQNAETAHMASSLSSNATDVARQGGELMTQVVEHMQSIAQRSGAAAREIRDLIQESNARVSNGAQHVEQAGATMQDIVQAVQRVSDLMQSIASASQEQARGLSSVTQSTKQMEQVTQQNMALVDEVAAAAAQLEAEATRLHDLMGAFHLEQNSTMTLALR</sequence>
<dbReference type="PANTHER" id="PTHR43531">
    <property type="entry name" value="PROTEIN ICFG"/>
    <property type="match status" value="1"/>
</dbReference>
<feature type="transmembrane region" description="Helical" evidence="4">
    <location>
        <begin position="113"/>
        <end position="136"/>
    </location>
</feature>
<keyword evidence="4" id="KW-1133">Transmembrane helix</keyword>
<dbReference type="GO" id="GO:0004888">
    <property type="term" value="F:transmembrane signaling receptor activity"/>
    <property type="evidence" value="ECO:0007669"/>
    <property type="project" value="InterPro"/>
</dbReference>
<evidence type="ECO:0000256" key="1">
    <source>
        <dbReference type="ARBA" id="ARBA00022481"/>
    </source>
</evidence>
<reference evidence="7 8" key="1">
    <citation type="submission" date="2017-03" db="EMBL/GenBank/DDBJ databases">
        <title>Rapid Whole Genome Sequencing of Comamonas kerstersii Causing Continuous ambulatory Peritoneal Dialysis-Associated Peritonitis.</title>
        <authorList>
            <person name="Zheng B."/>
        </authorList>
    </citation>
    <scope>NUCLEOTIDE SEQUENCE [LARGE SCALE GENOMIC DNA]</scope>
    <source>
        <strain evidence="7 8">8943</strain>
    </source>
</reference>
<dbReference type="PROSITE" id="PS50885">
    <property type="entry name" value="HAMP"/>
    <property type="match status" value="1"/>
</dbReference>
<feature type="domain" description="Methyl-accepting transducer" evidence="5">
    <location>
        <begin position="222"/>
        <end position="380"/>
    </location>
</feature>
<evidence type="ECO:0000313" key="8">
    <source>
        <dbReference type="Proteomes" id="UP000242792"/>
    </source>
</evidence>
<dbReference type="InterPro" id="IPR051310">
    <property type="entry name" value="MCP_chemotaxis"/>
</dbReference>
<dbReference type="Pfam" id="PF00015">
    <property type="entry name" value="MCPsignal"/>
    <property type="match status" value="1"/>
</dbReference>
<proteinExistence type="inferred from homology"/>
<dbReference type="GO" id="GO:0006935">
    <property type="term" value="P:chemotaxis"/>
    <property type="evidence" value="ECO:0007669"/>
    <property type="project" value="InterPro"/>
</dbReference>
<evidence type="ECO:0000259" key="5">
    <source>
        <dbReference type="PROSITE" id="PS50111"/>
    </source>
</evidence>
<evidence type="ECO:0000259" key="6">
    <source>
        <dbReference type="PROSITE" id="PS50885"/>
    </source>
</evidence>
<dbReference type="EMBL" id="CP020121">
    <property type="protein sequence ID" value="AQZ97749.1"/>
    <property type="molecule type" value="Genomic_DNA"/>
</dbReference>
<dbReference type="InterPro" id="IPR004090">
    <property type="entry name" value="Chemotax_Me-accpt_rcpt"/>
</dbReference>
<protein>
    <recommendedName>
        <fullName evidence="9">Methyl-accepting transducer domain-containing protein</fullName>
    </recommendedName>
</protein>
<dbReference type="AlphaFoldDB" id="A0A1V0BCU6"/>
<dbReference type="Proteomes" id="UP000242792">
    <property type="component" value="Chromosome"/>
</dbReference>
<comment type="similarity">
    <text evidence="2">Belongs to the methyl-accepting chemotaxis (MCP) protein family.</text>
</comment>
<accession>A0A1V0BCU6</accession>
<evidence type="ECO:0008006" key="9">
    <source>
        <dbReference type="Google" id="ProtNLM"/>
    </source>
</evidence>
<evidence type="ECO:0000313" key="7">
    <source>
        <dbReference type="EMBL" id="AQZ97749.1"/>
    </source>
</evidence>
<dbReference type="PROSITE" id="PS50111">
    <property type="entry name" value="CHEMOTAXIS_TRANSDUC_2"/>
    <property type="match status" value="1"/>
</dbReference>
<dbReference type="InterPro" id="IPR003660">
    <property type="entry name" value="HAMP_dom"/>
</dbReference>
<keyword evidence="4" id="KW-0812">Transmembrane</keyword>
<dbReference type="PRINTS" id="PR00260">
    <property type="entry name" value="CHEMTRNSDUCR"/>
</dbReference>
<dbReference type="Gene3D" id="1.10.287.950">
    <property type="entry name" value="Methyl-accepting chemotaxis protein"/>
    <property type="match status" value="2"/>
</dbReference>
<keyword evidence="3" id="KW-0807">Transducer</keyword>
<keyword evidence="1" id="KW-0488">Methylation</keyword>
<dbReference type="SMART" id="SM00283">
    <property type="entry name" value="MA"/>
    <property type="match status" value="1"/>
</dbReference>
<evidence type="ECO:0000256" key="3">
    <source>
        <dbReference type="PROSITE-ProRule" id="PRU00284"/>
    </source>
</evidence>
<evidence type="ECO:0000256" key="4">
    <source>
        <dbReference type="SAM" id="Phobius"/>
    </source>
</evidence>
<keyword evidence="4" id="KW-0472">Membrane</keyword>
<dbReference type="SUPFAM" id="SSF58104">
    <property type="entry name" value="Methyl-accepting chemotaxis protein (MCP) signaling domain"/>
    <property type="match status" value="1"/>
</dbReference>
<name>A0A1V0BCU6_9BURK</name>
<feature type="domain" description="HAMP" evidence="6">
    <location>
        <begin position="153"/>
        <end position="198"/>
    </location>
</feature>
<organism evidence="7 8">
    <name type="scientific">Comamonas kerstersii</name>
    <dbReference type="NCBI Taxonomy" id="225992"/>
    <lineage>
        <taxon>Bacteria</taxon>
        <taxon>Pseudomonadati</taxon>
        <taxon>Pseudomonadota</taxon>
        <taxon>Betaproteobacteria</taxon>
        <taxon>Burkholderiales</taxon>
        <taxon>Comamonadaceae</taxon>
        <taxon>Comamonas</taxon>
    </lineage>
</organism>
<dbReference type="GO" id="GO:0007165">
    <property type="term" value="P:signal transduction"/>
    <property type="evidence" value="ECO:0007669"/>
    <property type="project" value="UniProtKB-KW"/>
</dbReference>
<gene>
    <name evidence="7" type="ORF">B5M06_05180</name>
</gene>